<gene>
    <name evidence="1" type="ORF">DACRYDRAFT_25056</name>
</gene>
<evidence type="ECO:0000313" key="2">
    <source>
        <dbReference type="Proteomes" id="UP000030653"/>
    </source>
</evidence>
<dbReference type="AlphaFoldDB" id="M5FWE1"/>
<evidence type="ECO:0000313" key="1">
    <source>
        <dbReference type="EMBL" id="EJT97706.1"/>
    </source>
</evidence>
<dbReference type="RefSeq" id="XP_040624604.1">
    <property type="nucleotide sequence ID" value="XM_040773986.1"/>
</dbReference>
<feature type="non-terminal residue" evidence="1">
    <location>
        <position position="500"/>
    </location>
</feature>
<protein>
    <recommendedName>
        <fullName evidence="3">F-box domain-containing protein</fullName>
    </recommendedName>
</protein>
<name>M5FWE1_DACPD</name>
<sequence>MPLQDTLVCLYMRRRQLSSPYAVSVPPLAVAVVADRASFSPKAQLKGFRIKVPDDIWNMIFRLLFDSGKSVLNVSLSCRRFYILTLPLLFKRLSFHHDRNHHAETLCELVQKRRHLQNYVQSVDINCITWNDAHLMVASFPPPCIVQLLGILTNLQSVSLSGTVLSYRGALLLAETKTLRQFSISSSCRLGKNMFADIPRRKNHSIERLTIGELAYDKPEDLVDWLYLVLSNTLTDLHVIGGLTTGKFFIESLLQELVLNTLRRLHIEYIDGAILYEIVARQQRLEELHFFCSDPLFVVDSRLPPNISSWSGPAFLATHFIPDSEINKVRLWMQDMSEQGRHVQDKPLAWVYETSIKHARRPIQSLEILHFEWNQCLMDSIPRVFPDLERLALFFIDRPDMDYLENKLAAKLAMMKHLRYLSMGTEGTIPAVRPANDIPWCYNNLLKWTENCPTLKQVECRVLNLWIDWRRFGHAEWKGFMKGEMVLDERELLKLHIYPS</sequence>
<dbReference type="GeneID" id="63689048"/>
<dbReference type="HOGENOM" id="CLU_545832_0_0_1"/>
<dbReference type="CDD" id="cd09917">
    <property type="entry name" value="F-box_SF"/>
    <property type="match status" value="1"/>
</dbReference>
<dbReference type="EMBL" id="JH795876">
    <property type="protein sequence ID" value="EJT97706.1"/>
    <property type="molecule type" value="Genomic_DNA"/>
</dbReference>
<keyword evidence="2" id="KW-1185">Reference proteome</keyword>
<dbReference type="InterPro" id="IPR032675">
    <property type="entry name" value="LRR_dom_sf"/>
</dbReference>
<reference evidence="1 2" key="1">
    <citation type="journal article" date="2012" name="Science">
        <title>The Paleozoic origin of enzymatic lignin decomposition reconstructed from 31 fungal genomes.</title>
        <authorList>
            <person name="Floudas D."/>
            <person name="Binder M."/>
            <person name="Riley R."/>
            <person name="Barry K."/>
            <person name="Blanchette R.A."/>
            <person name="Henrissat B."/>
            <person name="Martinez A.T."/>
            <person name="Otillar R."/>
            <person name="Spatafora J.W."/>
            <person name="Yadav J.S."/>
            <person name="Aerts A."/>
            <person name="Benoit I."/>
            <person name="Boyd A."/>
            <person name="Carlson A."/>
            <person name="Copeland A."/>
            <person name="Coutinho P.M."/>
            <person name="de Vries R.P."/>
            <person name="Ferreira P."/>
            <person name="Findley K."/>
            <person name="Foster B."/>
            <person name="Gaskell J."/>
            <person name="Glotzer D."/>
            <person name="Gorecki P."/>
            <person name="Heitman J."/>
            <person name="Hesse C."/>
            <person name="Hori C."/>
            <person name="Igarashi K."/>
            <person name="Jurgens J.A."/>
            <person name="Kallen N."/>
            <person name="Kersten P."/>
            <person name="Kohler A."/>
            <person name="Kuees U."/>
            <person name="Kumar T.K.A."/>
            <person name="Kuo A."/>
            <person name="LaButti K."/>
            <person name="Larrondo L.F."/>
            <person name="Lindquist E."/>
            <person name="Ling A."/>
            <person name="Lombard V."/>
            <person name="Lucas S."/>
            <person name="Lundell T."/>
            <person name="Martin R."/>
            <person name="McLaughlin D.J."/>
            <person name="Morgenstern I."/>
            <person name="Morin E."/>
            <person name="Murat C."/>
            <person name="Nagy L.G."/>
            <person name="Nolan M."/>
            <person name="Ohm R.A."/>
            <person name="Patyshakuliyeva A."/>
            <person name="Rokas A."/>
            <person name="Ruiz-Duenas F.J."/>
            <person name="Sabat G."/>
            <person name="Salamov A."/>
            <person name="Samejima M."/>
            <person name="Schmutz J."/>
            <person name="Slot J.C."/>
            <person name="St John F."/>
            <person name="Stenlid J."/>
            <person name="Sun H."/>
            <person name="Sun S."/>
            <person name="Syed K."/>
            <person name="Tsang A."/>
            <person name="Wiebenga A."/>
            <person name="Young D."/>
            <person name="Pisabarro A."/>
            <person name="Eastwood D.C."/>
            <person name="Martin F."/>
            <person name="Cullen D."/>
            <person name="Grigoriev I.V."/>
            <person name="Hibbett D.S."/>
        </authorList>
    </citation>
    <scope>NUCLEOTIDE SEQUENCE [LARGE SCALE GENOMIC DNA]</scope>
    <source>
        <strain evidence="1 2">DJM-731 SS1</strain>
    </source>
</reference>
<dbReference type="Gene3D" id="3.80.10.10">
    <property type="entry name" value="Ribonuclease Inhibitor"/>
    <property type="match status" value="1"/>
</dbReference>
<dbReference type="OrthoDB" id="10442557at2759"/>
<accession>M5FWE1</accession>
<dbReference type="Proteomes" id="UP000030653">
    <property type="component" value="Unassembled WGS sequence"/>
</dbReference>
<proteinExistence type="predicted"/>
<dbReference type="SUPFAM" id="SSF52047">
    <property type="entry name" value="RNI-like"/>
    <property type="match status" value="1"/>
</dbReference>
<evidence type="ECO:0008006" key="3">
    <source>
        <dbReference type="Google" id="ProtNLM"/>
    </source>
</evidence>
<organism evidence="1 2">
    <name type="scientific">Dacryopinax primogenitus (strain DJM 731)</name>
    <name type="common">Brown rot fungus</name>
    <dbReference type="NCBI Taxonomy" id="1858805"/>
    <lineage>
        <taxon>Eukaryota</taxon>
        <taxon>Fungi</taxon>
        <taxon>Dikarya</taxon>
        <taxon>Basidiomycota</taxon>
        <taxon>Agaricomycotina</taxon>
        <taxon>Dacrymycetes</taxon>
        <taxon>Dacrymycetales</taxon>
        <taxon>Dacrymycetaceae</taxon>
        <taxon>Dacryopinax</taxon>
    </lineage>
</organism>